<feature type="compositionally biased region" description="Polar residues" evidence="1">
    <location>
        <begin position="89"/>
        <end position="107"/>
    </location>
</feature>
<protein>
    <submittedName>
        <fullName evidence="2">Uncharacterized protein</fullName>
    </submittedName>
</protein>
<organism evidence="2 3">
    <name type="scientific">Psychrobacter urativorans</name>
    <dbReference type="NCBI Taxonomy" id="45610"/>
    <lineage>
        <taxon>Bacteria</taxon>
        <taxon>Pseudomonadati</taxon>
        <taxon>Pseudomonadota</taxon>
        <taxon>Gammaproteobacteria</taxon>
        <taxon>Moraxellales</taxon>
        <taxon>Moraxellaceae</taxon>
        <taxon>Psychrobacter</taxon>
    </lineage>
</organism>
<gene>
    <name evidence="2" type="ORF">AOC03_08860</name>
</gene>
<dbReference type="AlphaFoldDB" id="A0A0M4T8F6"/>
<name>A0A0M4T8F6_9GAMM</name>
<keyword evidence="3" id="KW-1185">Reference proteome</keyword>
<evidence type="ECO:0000313" key="3">
    <source>
        <dbReference type="Proteomes" id="UP000059847"/>
    </source>
</evidence>
<dbReference type="OrthoDB" id="6657937at2"/>
<proteinExistence type="predicted"/>
<reference evidence="2 3" key="1">
    <citation type="submission" date="2015-09" db="EMBL/GenBank/DDBJ databases">
        <title>Complete genome of Psychrobacter urativorans R10.10B.</title>
        <authorList>
            <person name="See-Too W.S."/>
            <person name="Chan K.G."/>
        </authorList>
    </citation>
    <scope>NUCLEOTIDE SEQUENCE [LARGE SCALE GENOMIC DNA]</scope>
    <source>
        <strain evidence="2 3">R10.10B</strain>
    </source>
</reference>
<evidence type="ECO:0000256" key="1">
    <source>
        <dbReference type="SAM" id="MobiDB-lite"/>
    </source>
</evidence>
<dbReference type="RefSeq" id="WP_062535209.1">
    <property type="nucleotide sequence ID" value="NZ_CP012678.1"/>
</dbReference>
<accession>A0A0M4T8F6</accession>
<dbReference type="KEGG" id="pur:AOC03_08860"/>
<dbReference type="EMBL" id="CP012678">
    <property type="protein sequence ID" value="ALF60134.1"/>
    <property type="molecule type" value="Genomic_DNA"/>
</dbReference>
<feature type="region of interest" description="Disordered" evidence="1">
    <location>
        <begin position="88"/>
        <end position="107"/>
    </location>
</feature>
<dbReference type="Proteomes" id="UP000059847">
    <property type="component" value="Chromosome"/>
</dbReference>
<evidence type="ECO:0000313" key="2">
    <source>
        <dbReference type="EMBL" id="ALF60134.1"/>
    </source>
</evidence>
<sequence>MNSPLITSFSIPTPSTPTSFFKIAALSLFILSGCQKAPTPDKAETGVQNIPVTSTINQDITANPNQQNIDGATTTDSLANHADAADDANITTNPETMPLSPQQPIKGTQVTDVHYRSDSGETLTVVFKTSAIGVLSAIITLPNQSKMTLSAPAGQGNNPTYQSADGDIELVSHEGGTIIDLIRNNKVTSFEAVSAEAEVITQT</sequence>